<keyword evidence="2" id="KW-1185">Reference proteome</keyword>
<dbReference type="AlphaFoldDB" id="A0A5C6E7H2"/>
<evidence type="ECO:0000313" key="2">
    <source>
        <dbReference type="Proteomes" id="UP000318288"/>
    </source>
</evidence>
<accession>A0A5C6E7H2</accession>
<sequence length="166" mass="18500">MSSLTINLLNELHGTLEDDDHDNPWAQPGVRQLDQSASAVADWYIEHQSERELIRKETRQWGSLWGLVLFVRRAGILVDADSRWVNRGLAIASIVDANCDYRDLIVSLVVLRSFAMDAGLETDAAFDVALCWSTEHMHSILLNARNHELSDIQSTVATFGPPTDAG</sequence>
<reference evidence="1 2" key="1">
    <citation type="submission" date="2019-02" db="EMBL/GenBank/DDBJ databases">
        <title>Deep-cultivation of Planctomycetes and their phenomic and genomic characterization uncovers novel biology.</title>
        <authorList>
            <person name="Wiegand S."/>
            <person name="Jogler M."/>
            <person name="Boedeker C."/>
            <person name="Pinto D."/>
            <person name="Vollmers J."/>
            <person name="Rivas-Marin E."/>
            <person name="Kohn T."/>
            <person name="Peeters S.H."/>
            <person name="Heuer A."/>
            <person name="Rast P."/>
            <person name="Oberbeckmann S."/>
            <person name="Bunk B."/>
            <person name="Jeske O."/>
            <person name="Meyerdierks A."/>
            <person name="Storesund J.E."/>
            <person name="Kallscheuer N."/>
            <person name="Luecker S."/>
            <person name="Lage O.M."/>
            <person name="Pohl T."/>
            <person name="Merkel B.J."/>
            <person name="Hornburger P."/>
            <person name="Mueller R.-W."/>
            <person name="Bruemmer F."/>
            <person name="Labrenz M."/>
            <person name="Spormann A.M."/>
            <person name="Op Den Camp H."/>
            <person name="Overmann J."/>
            <person name="Amann R."/>
            <person name="Jetten M.S.M."/>
            <person name="Mascher T."/>
            <person name="Medema M.H."/>
            <person name="Devos D.P."/>
            <person name="Kaster A.-K."/>
            <person name="Ovreas L."/>
            <person name="Rohde M."/>
            <person name="Galperin M.Y."/>
            <person name="Jogler C."/>
        </authorList>
    </citation>
    <scope>NUCLEOTIDE SEQUENCE [LARGE SCALE GENOMIC DNA]</scope>
    <source>
        <strain evidence="1 2">Poly51</strain>
    </source>
</reference>
<organism evidence="1 2">
    <name type="scientific">Rubripirellula tenax</name>
    <dbReference type="NCBI Taxonomy" id="2528015"/>
    <lineage>
        <taxon>Bacteria</taxon>
        <taxon>Pseudomonadati</taxon>
        <taxon>Planctomycetota</taxon>
        <taxon>Planctomycetia</taxon>
        <taxon>Pirellulales</taxon>
        <taxon>Pirellulaceae</taxon>
        <taxon>Rubripirellula</taxon>
    </lineage>
</organism>
<gene>
    <name evidence="1" type="ORF">Poly51_62660</name>
</gene>
<name>A0A5C6E7H2_9BACT</name>
<comment type="caution">
    <text evidence="1">The sequence shown here is derived from an EMBL/GenBank/DDBJ whole genome shotgun (WGS) entry which is preliminary data.</text>
</comment>
<evidence type="ECO:0000313" key="1">
    <source>
        <dbReference type="EMBL" id="TWU43611.1"/>
    </source>
</evidence>
<proteinExistence type="predicted"/>
<protein>
    <submittedName>
        <fullName evidence="1">Uncharacterized protein</fullName>
    </submittedName>
</protein>
<dbReference type="EMBL" id="SJPW01000017">
    <property type="protein sequence ID" value="TWU43611.1"/>
    <property type="molecule type" value="Genomic_DNA"/>
</dbReference>
<dbReference type="Proteomes" id="UP000318288">
    <property type="component" value="Unassembled WGS sequence"/>
</dbReference>